<evidence type="ECO:0000313" key="1">
    <source>
        <dbReference type="EMBL" id="RCV91718.1"/>
    </source>
</evidence>
<proteinExistence type="predicted"/>
<keyword evidence="2" id="KW-1185">Reference proteome</keyword>
<dbReference type="Pfam" id="PF11659">
    <property type="entry name" value="DUF3261"/>
    <property type="match status" value="1"/>
</dbReference>
<dbReference type="PROSITE" id="PS51257">
    <property type="entry name" value="PROKAR_LIPOPROTEIN"/>
    <property type="match status" value="1"/>
</dbReference>
<name>A0A368U3S1_9GAMM</name>
<dbReference type="RefSeq" id="WP_114477168.1">
    <property type="nucleotide sequence ID" value="NZ_QPII01000001.1"/>
</dbReference>
<evidence type="ECO:0000313" key="2">
    <source>
        <dbReference type="Proteomes" id="UP000252405"/>
    </source>
</evidence>
<accession>A0A368U3S1</accession>
<sequence>MMVINRLLILAFVSALLALFSGCATRPAHPPLPELAILPAIEARTQRLTFTHREERHRLLGVLRHDERTLQLALLSPQGQRLMTLVVDEDGARFRQEDSFDPPFTAEWLASRLAWNLWPAHALDQAFSDSDWKLWNSAAGRIIEYRGRPVVRITGSDLCRIIDDIEGGYRLYIAPLGDDTDRTEAACPTD</sequence>
<gene>
    <name evidence="1" type="ORF">DU505_01230</name>
</gene>
<protein>
    <submittedName>
        <fullName evidence="1">DUF3261 domain-containing protein</fullName>
    </submittedName>
</protein>
<organism evidence="1 2">
    <name type="scientific">Billgrantia montanilacus</name>
    <dbReference type="NCBI Taxonomy" id="2282305"/>
    <lineage>
        <taxon>Bacteria</taxon>
        <taxon>Pseudomonadati</taxon>
        <taxon>Pseudomonadota</taxon>
        <taxon>Gammaproteobacteria</taxon>
        <taxon>Oceanospirillales</taxon>
        <taxon>Halomonadaceae</taxon>
        <taxon>Billgrantia</taxon>
    </lineage>
</organism>
<dbReference type="AlphaFoldDB" id="A0A368U3S1"/>
<dbReference type="EMBL" id="QPII01000001">
    <property type="protein sequence ID" value="RCV91718.1"/>
    <property type="molecule type" value="Genomic_DNA"/>
</dbReference>
<dbReference type="OrthoDB" id="6900254at2"/>
<reference evidence="1 2" key="1">
    <citation type="submission" date="2018-07" db="EMBL/GenBank/DDBJ databases">
        <title>Halomonas montanilacus sp. nov., isolated from Lake Pengyan on Tibetan Plateau.</title>
        <authorList>
            <person name="Lu H."/>
            <person name="Xing P."/>
            <person name="Wu Q."/>
        </authorList>
    </citation>
    <scope>NUCLEOTIDE SEQUENCE [LARGE SCALE GENOMIC DNA]</scope>
    <source>
        <strain evidence="1 2">PYC7W</strain>
    </source>
</reference>
<dbReference type="InterPro" id="IPR021675">
    <property type="entry name" value="DUF3261"/>
</dbReference>
<dbReference type="Proteomes" id="UP000252405">
    <property type="component" value="Unassembled WGS sequence"/>
</dbReference>
<comment type="caution">
    <text evidence="1">The sequence shown here is derived from an EMBL/GenBank/DDBJ whole genome shotgun (WGS) entry which is preliminary data.</text>
</comment>